<name>A0A3M0G9E3_9FLAO</name>
<gene>
    <name evidence="1" type="ORF">EAX61_06055</name>
</gene>
<dbReference type="RefSeq" id="WP_121916772.1">
    <property type="nucleotide sequence ID" value="NZ_REFV01000004.1"/>
</dbReference>
<accession>A0A3M0G9E3</accession>
<dbReference type="OrthoDB" id="1422133at2"/>
<organism evidence="1 2">
    <name type="scientific">Dokdonia sinensis</name>
    <dbReference type="NCBI Taxonomy" id="2479847"/>
    <lineage>
        <taxon>Bacteria</taxon>
        <taxon>Pseudomonadati</taxon>
        <taxon>Bacteroidota</taxon>
        <taxon>Flavobacteriia</taxon>
        <taxon>Flavobacteriales</taxon>
        <taxon>Flavobacteriaceae</taxon>
        <taxon>Dokdonia</taxon>
    </lineage>
</organism>
<sequence>MNKEQKEDFYRRLSALFSKYESILTSPEQLEILKKGFAFSDIDYNADVLIMGMNPSLRTNFLSEDGYSYDYPLQSQDMYFKKFYKLLEPYSEHKISYTDLFYQKHSEQVKLKYFLKDKNGREFLQEQLELTKAQIIKTQPKLILLFNKQGADFFRTPWLPVQIESVENTPIPELKSINFYASDGSSICKLLAYFSTYLGYRTSKKALEKVHREIPEIFKYLSNYIQN</sequence>
<dbReference type="EMBL" id="REFV01000004">
    <property type="protein sequence ID" value="RMB61038.1"/>
    <property type="molecule type" value="Genomic_DNA"/>
</dbReference>
<evidence type="ECO:0000313" key="1">
    <source>
        <dbReference type="EMBL" id="RMB61038.1"/>
    </source>
</evidence>
<proteinExistence type="predicted"/>
<reference evidence="1 2" key="1">
    <citation type="submission" date="2018-10" db="EMBL/GenBank/DDBJ databases">
        <title>Dokdonia luteus sp. nov., isolated from sea water.</title>
        <authorList>
            <person name="Zhou L.Y."/>
            <person name="Du Z.J."/>
        </authorList>
    </citation>
    <scope>NUCLEOTIDE SEQUENCE [LARGE SCALE GENOMIC DNA]</scope>
    <source>
        <strain evidence="1 2">SH27</strain>
    </source>
</reference>
<dbReference type="Proteomes" id="UP000281985">
    <property type="component" value="Unassembled WGS sequence"/>
</dbReference>
<evidence type="ECO:0000313" key="2">
    <source>
        <dbReference type="Proteomes" id="UP000281985"/>
    </source>
</evidence>
<comment type="caution">
    <text evidence="1">The sequence shown here is derived from an EMBL/GenBank/DDBJ whole genome shotgun (WGS) entry which is preliminary data.</text>
</comment>
<dbReference type="AlphaFoldDB" id="A0A3M0G9E3"/>
<protein>
    <submittedName>
        <fullName evidence="1">Uncharacterized protein</fullName>
    </submittedName>
</protein>
<keyword evidence="2" id="KW-1185">Reference proteome</keyword>